<protein>
    <submittedName>
        <fullName evidence="2">Uncharacterized protein</fullName>
    </submittedName>
</protein>
<dbReference type="Proteomes" id="UP001054252">
    <property type="component" value="Unassembled WGS sequence"/>
</dbReference>
<organism evidence="2 3">
    <name type="scientific">Rubroshorea leprosula</name>
    <dbReference type="NCBI Taxonomy" id="152421"/>
    <lineage>
        <taxon>Eukaryota</taxon>
        <taxon>Viridiplantae</taxon>
        <taxon>Streptophyta</taxon>
        <taxon>Embryophyta</taxon>
        <taxon>Tracheophyta</taxon>
        <taxon>Spermatophyta</taxon>
        <taxon>Magnoliopsida</taxon>
        <taxon>eudicotyledons</taxon>
        <taxon>Gunneridae</taxon>
        <taxon>Pentapetalae</taxon>
        <taxon>rosids</taxon>
        <taxon>malvids</taxon>
        <taxon>Malvales</taxon>
        <taxon>Dipterocarpaceae</taxon>
        <taxon>Rubroshorea</taxon>
    </lineage>
</organism>
<evidence type="ECO:0000313" key="3">
    <source>
        <dbReference type="Proteomes" id="UP001054252"/>
    </source>
</evidence>
<name>A0AAV5KA41_9ROSI</name>
<evidence type="ECO:0000256" key="1">
    <source>
        <dbReference type="SAM" id="Phobius"/>
    </source>
</evidence>
<evidence type="ECO:0000313" key="2">
    <source>
        <dbReference type="EMBL" id="GKV21217.1"/>
    </source>
</evidence>
<proteinExistence type="predicted"/>
<sequence>MLRFCDLNQLGFFFIVVRFEIGFLSLRVFLFCSSQIFVFLAHLLLG</sequence>
<keyword evidence="1" id="KW-0812">Transmembrane</keyword>
<comment type="caution">
    <text evidence="2">The sequence shown here is derived from an EMBL/GenBank/DDBJ whole genome shotgun (WGS) entry which is preliminary data.</text>
</comment>
<keyword evidence="3" id="KW-1185">Reference proteome</keyword>
<accession>A0AAV5KA41</accession>
<feature type="transmembrane region" description="Helical" evidence="1">
    <location>
        <begin position="21"/>
        <end position="45"/>
    </location>
</feature>
<dbReference type="AlphaFoldDB" id="A0AAV5KA41"/>
<dbReference type="EMBL" id="BPVZ01000056">
    <property type="protein sequence ID" value="GKV21217.1"/>
    <property type="molecule type" value="Genomic_DNA"/>
</dbReference>
<keyword evidence="1" id="KW-0472">Membrane</keyword>
<gene>
    <name evidence="2" type="ORF">SLEP1_g31214</name>
</gene>
<keyword evidence="1" id="KW-1133">Transmembrane helix</keyword>
<reference evidence="2 3" key="1">
    <citation type="journal article" date="2021" name="Commun. Biol.">
        <title>The genome of Shorea leprosula (Dipterocarpaceae) highlights the ecological relevance of drought in aseasonal tropical rainforests.</title>
        <authorList>
            <person name="Ng K.K.S."/>
            <person name="Kobayashi M.J."/>
            <person name="Fawcett J.A."/>
            <person name="Hatakeyama M."/>
            <person name="Paape T."/>
            <person name="Ng C.H."/>
            <person name="Ang C.C."/>
            <person name="Tnah L.H."/>
            <person name="Lee C.T."/>
            <person name="Nishiyama T."/>
            <person name="Sese J."/>
            <person name="O'Brien M.J."/>
            <person name="Copetti D."/>
            <person name="Mohd Noor M.I."/>
            <person name="Ong R.C."/>
            <person name="Putra M."/>
            <person name="Sireger I.Z."/>
            <person name="Indrioko S."/>
            <person name="Kosugi Y."/>
            <person name="Izuno A."/>
            <person name="Isagi Y."/>
            <person name="Lee S.L."/>
            <person name="Shimizu K.K."/>
        </authorList>
    </citation>
    <scope>NUCLEOTIDE SEQUENCE [LARGE SCALE GENOMIC DNA]</scope>
    <source>
        <strain evidence="2">214</strain>
    </source>
</reference>